<reference evidence="3 4" key="1">
    <citation type="journal article" date="2019" name="Int. J. Syst. Evol. Microbiol.">
        <title>The Global Catalogue of Microorganisms (GCM) 10K type strain sequencing project: providing services to taxonomists for standard genome sequencing and annotation.</title>
        <authorList>
            <consortium name="The Broad Institute Genomics Platform"/>
            <consortium name="The Broad Institute Genome Sequencing Center for Infectious Disease"/>
            <person name="Wu L."/>
            <person name="Ma J."/>
        </authorList>
    </citation>
    <scope>NUCLEOTIDE SEQUENCE [LARGE SCALE GENOMIC DNA]</scope>
    <source>
        <strain evidence="3 4">JCM 3325</strain>
    </source>
</reference>
<proteinExistence type="predicted"/>
<dbReference type="EMBL" id="BAAARW010000026">
    <property type="protein sequence ID" value="GAA2442639.1"/>
    <property type="molecule type" value="Genomic_DNA"/>
</dbReference>
<keyword evidence="4" id="KW-1185">Reference proteome</keyword>
<evidence type="ECO:0000313" key="4">
    <source>
        <dbReference type="Proteomes" id="UP001501231"/>
    </source>
</evidence>
<dbReference type="Proteomes" id="UP001501231">
    <property type="component" value="Unassembled WGS sequence"/>
</dbReference>
<comment type="caution">
    <text evidence="3">The sequence shown here is derived from an EMBL/GenBank/DDBJ whole genome shotgun (WGS) entry which is preliminary data.</text>
</comment>
<name>A0ABN3JY42_9ACTN</name>
<accession>A0ABN3JY42</accession>
<evidence type="ECO:0000256" key="2">
    <source>
        <dbReference type="SAM" id="MobiDB-lite"/>
    </source>
</evidence>
<dbReference type="RefSeq" id="WP_344594662.1">
    <property type="nucleotide sequence ID" value="NZ_BAAARW010000026.1"/>
</dbReference>
<sequence length="73" mass="7843">MSLPSTSGRCWPTPSTPTPGPPTSSAQSLHLALQNISEARGRLEPARAQVERLEAELHEAIRHAMPPGGGHRR</sequence>
<feature type="coiled-coil region" evidence="1">
    <location>
        <begin position="36"/>
        <end position="63"/>
    </location>
</feature>
<evidence type="ECO:0000313" key="3">
    <source>
        <dbReference type="EMBL" id="GAA2442639.1"/>
    </source>
</evidence>
<protein>
    <submittedName>
        <fullName evidence="3">Uncharacterized protein</fullName>
    </submittedName>
</protein>
<keyword evidence="1" id="KW-0175">Coiled coil</keyword>
<organism evidence="3 4">
    <name type="scientific">Actinomadura vinacea</name>
    <dbReference type="NCBI Taxonomy" id="115336"/>
    <lineage>
        <taxon>Bacteria</taxon>
        <taxon>Bacillati</taxon>
        <taxon>Actinomycetota</taxon>
        <taxon>Actinomycetes</taxon>
        <taxon>Streptosporangiales</taxon>
        <taxon>Thermomonosporaceae</taxon>
        <taxon>Actinomadura</taxon>
    </lineage>
</organism>
<feature type="region of interest" description="Disordered" evidence="2">
    <location>
        <begin position="1"/>
        <end position="27"/>
    </location>
</feature>
<gene>
    <name evidence="3" type="ORF">GCM10010191_68710</name>
</gene>
<evidence type="ECO:0000256" key="1">
    <source>
        <dbReference type="SAM" id="Coils"/>
    </source>
</evidence>